<dbReference type="Proteomes" id="UP001596514">
    <property type="component" value="Unassembled WGS sequence"/>
</dbReference>
<evidence type="ECO:0000259" key="7">
    <source>
        <dbReference type="Pfam" id="PF00496"/>
    </source>
</evidence>
<dbReference type="InterPro" id="IPR039424">
    <property type="entry name" value="SBP_5"/>
</dbReference>
<dbReference type="InterPro" id="IPR030678">
    <property type="entry name" value="Peptide/Ni-bd"/>
</dbReference>
<dbReference type="Gene3D" id="3.10.105.10">
    <property type="entry name" value="Dipeptide-binding Protein, Domain 3"/>
    <property type="match status" value="1"/>
</dbReference>
<evidence type="ECO:0000313" key="9">
    <source>
        <dbReference type="Proteomes" id="UP001596514"/>
    </source>
</evidence>
<evidence type="ECO:0000256" key="1">
    <source>
        <dbReference type="ARBA" id="ARBA00004196"/>
    </source>
</evidence>
<dbReference type="EMBL" id="JBHTEE010000001">
    <property type="protein sequence ID" value="MFC7602553.1"/>
    <property type="molecule type" value="Genomic_DNA"/>
</dbReference>
<name>A0ABW2T2A3_9ACTN</name>
<comment type="similarity">
    <text evidence="2">Belongs to the bacterial solute-binding protein 5 family.</text>
</comment>
<dbReference type="PANTHER" id="PTHR30290">
    <property type="entry name" value="PERIPLASMIC BINDING COMPONENT OF ABC TRANSPORTER"/>
    <property type="match status" value="1"/>
</dbReference>
<dbReference type="PANTHER" id="PTHR30290:SF10">
    <property type="entry name" value="PERIPLASMIC OLIGOPEPTIDE-BINDING PROTEIN-RELATED"/>
    <property type="match status" value="1"/>
</dbReference>
<accession>A0ABW2T2A3</accession>
<dbReference type="PIRSF" id="PIRSF002741">
    <property type="entry name" value="MppA"/>
    <property type="match status" value="1"/>
</dbReference>
<protein>
    <submittedName>
        <fullName evidence="8">ABC transporter substrate-binding protein</fullName>
    </submittedName>
</protein>
<feature type="transmembrane region" description="Helical" evidence="5">
    <location>
        <begin position="589"/>
        <end position="608"/>
    </location>
</feature>
<evidence type="ECO:0000256" key="2">
    <source>
        <dbReference type="ARBA" id="ARBA00005695"/>
    </source>
</evidence>
<keyword evidence="3" id="KW-0813">Transport</keyword>
<comment type="subcellular location">
    <subcellularLocation>
        <location evidence="1">Cell envelope</location>
    </subcellularLocation>
</comment>
<evidence type="ECO:0000256" key="4">
    <source>
        <dbReference type="ARBA" id="ARBA00022729"/>
    </source>
</evidence>
<feature type="domain" description="Solute-binding protein family 5" evidence="7">
    <location>
        <begin position="92"/>
        <end position="471"/>
    </location>
</feature>
<evidence type="ECO:0000256" key="5">
    <source>
        <dbReference type="SAM" id="Phobius"/>
    </source>
</evidence>
<evidence type="ECO:0000313" key="8">
    <source>
        <dbReference type="EMBL" id="MFC7602553.1"/>
    </source>
</evidence>
<sequence length="619" mass="67443">MVRTGTRLAALSLALSMATLLVAHASPSAAKASQTSQGTAVRSPQTEKRIVRLGATQSMDSMNPFLAVRVVSTSIHRWMYGFLTVPDSKTLKPSPDLAESWQTSPDKLTWTFTMRAGATWSDGKPVTAQDAAWTFNKIMTDDGAKTANGPAVENFDTVTASDDRTLVIKTKKPQASMLELPIPIMPKHVWESVPDIGTYENETYPAVGSGPYIAVEHKKNGYVKLKANPSYWRGAPGIDELHVIFYENPEAAIAGLKKGDIDWIGRLQGPQFEALAGDANITQWNTQGRRAAYLQFNPGAATAGGEPIGDGHPALKDVRVRQAIHHAIDKKTLVEQAQNGLAVPADGSIVPPMYQEFFWKAEGDKAVTFDLAEANRILDEAGYAKGADGVRTMPDGKRRLEMRFSIHTDEPVEDKIAQFLTGWLKDIGIQLTTRRLDSNKFTEETGSTALYDIAISGWSVNPDPEEILATHLCSRRPTASGQGGGTESFFCDKEFERLYQAQLAELDRPARVALIKQMQERLYTEAPVVAIYYPNNLEGYRKDRIASITPIPEDKGILYGGSSYWPVYSLRAVERAAAPAGSGSGSGTVVAVAVAVVVVLGAGGFLLMRRRRASADDRE</sequence>
<evidence type="ECO:0000256" key="3">
    <source>
        <dbReference type="ARBA" id="ARBA00022448"/>
    </source>
</evidence>
<keyword evidence="4 6" id="KW-0732">Signal</keyword>
<comment type="caution">
    <text evidence="8">The sequence shown here is derived from an EMBL/GenBank/DDBJ whole genome shotgun (WGS) entry which is preliminary data.</text>
</comment>
<dbReference type="Gene3D" id="3.40.190.10">
    <property type="entry name" value="Periplasmic binding protein-like II"/>
    <property type="match status" value="1"/>
</dbReference>
<dbReference type="CDD" id="cd00995">
    <property type="entry name" value="PBP2_NikA_DppA_OppA_like"/>
    <property type="match status" value="1"/>
</dbReference>
<feature type="chain" id="PRO_5047226296" evidence="6">
    <location>
        <begin position="26"/>
        <end position="619"/>
    </location>
</feature>
<dbReference type="RefSeq" id="WP_343972165.1">
    <property type="nucleotide sequence ID" value="NZ_BAAAGK010000091.1"/>
</dbReference>
<evidence type="ECO:0000256" key="6">
    <source>
        <dbReference type="SAM" id="SignalP"/>
    </source>
</evidence>
<proteinExistence type="inferred from homology"/>
<dbReference type="SUPFAM" id="SSF53850">
    <property type="entry name" value="Periplasmic binding protein-like II"/>
    <property type="match status" value="1"/>
</dbReference>
<keyword evidence="5" id="KW-0472">Membrane</keyword>
<feature type="signal peptide" evidence="6">
    <location>
        <begin position="1"/>
        <end position="25"/>
    </location>
</feature>
<keyword evidence="5" id="KW-1133">Transmembrane helix</keyword>
<organism evidence="8 9">
    <name type="scientific">Streptosporangium amethystogenes subsp. fukuiense</name>
    <dbReference type="NCBI Taxonomy" id="698418"/>
    <lineage>
        <taxon>Bacteria</taxon>
        <taxon>Bacillati</taxon>
        <taxon>Actinomycetota</taxon>
        <taxon>Actinomycetes</taxon>
        <taxon>Streptosporangiales</taxon>
        <taxon>Streptosporangiaceae</taxon>
        <taxon>Streptosporangium</taxon>
    </lineage>
</organism>
<keyword evidence="5" id="KW-0812">Transmembrane</keyword>
<reference evidence="9" key="1">
    <citation type="journal article" date="2019" name="Int. J. Syst. Evol. Microbiol.">
        <title>The Global Catalogue of Microorganisms (GCM) 10K type strain sequencing project: providing services to taxonomists for standard genome sequencing and annotation.</title>
        <authorList>
            <consortium name="The Broad Institute Genomics Platform"/>
            <consortium name="The Broad Institute Genome Sequencing Center for Infectious Disease"/>
            <person name="Wu L."/>
            <person name="Ma J."/>
        </authorList>
    </citation>
    <scope>NUCLEOTIDE SEQUENCE [LARGE SCALE GENOMIC DNA]</scope>
    <source>
        <strain evidence="9">JCM 10083</strain>
    </source>
</reference>
<keyword evidence="9" id="KW-1185">Reference proteome</keyword>
<gene>
    <name evidence="8" type="ORF">ACFQVD_20835</name>
</gene>
<dbReference type="Pfam" id="PF00496">
    <property type="entry name" value="SBP_bac_5"/>
    <property type="match status" value="1"/>
</dbReference>
<dbReference type="InterPro" id="IPR000914">
    <property type="entry name" value="SBP_5_dom"/>
</dbReference>